<dbReference type="EMBL" id="MDCE01000028">
    <property type="protein sequence ID" value="PPV05470.1"/>
    <property type="molecule type" value="Genomic_DNA"/>
</dbReference>
<accession>A0ABX5BNE4</accession>
<reference evidence="1 2" key="1">
    <citation type="submission" date="2016-08" db="EMBL/GenBank/DDBJ databases">
        <title>Evolution of the type three secretion system and type three effector repertoires in Xanthomonas.</title>
        <authorList>
            <person name="Merda D."/>
            <person name="Briand M."/>
            <person name="Bosis E."/>
            <person name="Rousseau C."/>
            <person name="Portier P."/>
            <person name="Jacques M.-A."/>
            <person name="Fischer-Le Saux M."/>
        </authorList>
    </citation>
    <scope>NUCLEOTIDE SEQUENCE [LARGE SCALE GENOMIC DNA]</scope>
    <source>
        <strain evidence="1 2">CFBP1976</strain>
    </source>
</reference>
<proteinExistence type="predicted"/>
<keyword evidence="2" id="KW-1185">Reference proteome</keyword>
<dbReference type="Proteomes" id="UP000239710">
    <property type="component" value="Unassembled WGS sequence"/>
</dbReference>
<comment type="caution">
    <text evidence="1">The sequence shown here is derived from an EMBL/GenBank/DDBJ whole genome shotgun (WGS) entry which is preliminary data.</text>
</comment>
<organism evidence="1 2">
    <name type="scientific">Xanthomonas bromi</name>
    <dbReference type="NCBI Taxonomy" id="56449"/>
    <lineage>
        <taxon>Bacteria</taxon>
        <taxon>Pseudomonadati</taxon>
        <taxon>Pseudomonadota</taxon>
        <taxon>Gammaproteobacteria</taxon>
        <taxon>Lysobacterales</taxon>
        <taxon>Lysobacteraceae</taxon>
        <taxon>Xanthomonas</taxon>
    </lineage>
</organism>
<evidence type="ECO:0000313" key="2">
    <source>
        <dbReference type="Proteomes" id="UP000239710"/>
    </source>
</evidence>
<protein>
    <submittedName>
        <fullName evidence="1">Uncharacterized protein</fullName>
    </submittedName>
</protein>
<gene>
    <name evidence="1" type="ORF">XbrCFBP1976_16795</name>
</gene>
<sequence length="100" mass="10794">MSRWVPWRAGAESAIAMATASINEANTGRSATSALASYADTFCPALYCRVGDGRKAVSVDRWAAPKQSRRSKLAMLPAGCEIYQGDPLGHCFIDCSHRND</sequence>
<evidence type="ECO:0000313" key="1">
    <source>
        <dbReference type="EMBL" id="PPV05470.1"/>
    </source>
</evidence>
<name>A0ABX5BNE4_9XANT</name>